<comment type="caution">
    <text evidence="1">The sequence shown here is derived from an EMBL/GenBank/DDBJ whole genome shotgun (WGS) entry which is preliminary data.</text>
</comment>
<gene>
    <name evidence="1" type="ORF">G2W53_029239</name>
</gene>
<reference evidence="1" key="1">
    <citation type="submission" date="2020-09" db="EMBL/GenBank/DDBJ databases">
        <title>Genome-Enabled Discovery of Anthraquinone Biosynthesis in Senna tora.</title>
        <authorList>
            <person name="Kang S.-H."/>
            <person name="Pandey R.P."/>
            <person name="Lee C.-M."/>
            <person name="Sim J.-S."/>
            <person name="Jeong J.-T."/>
            <person name="Choi B.-S."/>
            <person name="Jung M."/>
            <person name="Ginzburg D."/>
            <person name="Zhao K."/>
            <person name="Won S.Y."/>
            <person name="Oh T.-J."/>
            <person name="Yu Y."/>
            <person name="Kim N.-H."/>
            <person name="Lee O.R."/>
            <person name="Lee T.-H."/>
            <person name="Bashyal P."/>
            <person name="Kim T.-S."/>
            <person name="Lee W.-H."/>
            <person name="Kawkins C."/>
            <person name="Kim C.-K."/>
            <person name="Kim J.S."/>
            <person name="Ahn B.O."/>
            <person name="Rhee S.Y."/>
            <person name="Sohng J.K."/>
        </authorList>
    </citation>
    <scope>NUCLEOTIDE SEQUENCE</scope>
    <source>
        <tissue evidence="1">Leaf</tissue>
    </source>
</reference>
<proteinExistence type="predicted"/>
<evidence type="ECO:0000313" key="1">
    <source>
        <dbReference type="EMBL" id="KAF7815270.1"/>
    </source>
</evidence>
<dbReference type="Proteomes" id="UP000634136">
    <property type="component" value="Unassembled WGS sequence"/>
</dbReference>
<keyword evidence="2" id="KW-1185">Reference proteome</keyword>
<protein>
    <submittedName>
        <fullName evidence="1">Uncharacterized protein</fullName>
    </submittedName>
</protein>
<evidence type="ECO:0000313" key="2">
    <source>
        <dbReference type="Proteomes" id="UP000634136"/>
    </source>
</evidence>
<sequence>MTAIIVGVLKGAAAGEGAMRTAMQGLRSHTVLWLGLHLVEVWFVYNLGG</sequence>
<organism evidence="1 2">
    <name type="scientific">Senna tora</name>
    <dbReference type="NCBI Taxonomy" id="362788"/>
    <lineage>
        <taxon>Eukaryota</taxon>
        <taxon>Viridiplantae</taxon>
        <taxon>Streptophyta</taxon>
        <taxon>Embryophyta</taxon>
        <taxon>Tracheophyta</taxon>
        <taxon>Spermatophyta</taxon>
        <taxon>Magnoliopsida</taxon>
        <taxon>eudicotyledons</taxon>
        <taxon>Gunneridae</taxon>
        <taxon>Pentapetalae</taxon>
        <taxon>rosids</taxon>
        <taxon>fabids</taxon>
        <taxon>Fabales</taxon>
        <taxon>Fabaceae</taxon>
        <taxon>Caesalpinioideae</taxon>
        <taxon>Cassia clade</taxon>
        <taxon>Senna</taxon>
    </lineage>
</organism>
<dbReference type="EMBL" id="JAAIUW010000009">
    <property type="protein sequence ID" value="KAF7815270.1"/>
    <property type="molecule type" value="Genomic_DNA"/>
</dbReference>
<dbReference type="AlphaFoldDB" id="A0A834W9H0"/>
<accession>A0A834W9H0</accession>
<name>A0A834W9H0_9FABA</name>